<organism evidence="1 2">
    <name type="scientific">Dermacentor silvarum</name>
    <name type="common">Tick</name>
    <dbReference type="NCBI Taxonomy" id="543639"/>
    <lineage>
        <taxon>Eukaryota</taxon>
        <taxon>Metazoa</taxon>
        <taxon>Ecdysozoa</taxon>
        <taxon>Arthropoda</taxon>
        <taxon>Chelicerata</taxon>
        <taxon>Arachnida</taxon>
        <taxon>Acari</taxon>
        <taxon>Parasitiformes</taxon>
        <taxon>Ixodida</taxon>
        <taxon>Ixodoidea</taxon>
        <taxon>Ixodidae</taxon>
        <taxon>Rhipicephalinae</taxon>
        <taxon>Dermacentor</taxon>
    </lineage>
</organism>
<accession>A0ACB8DQP5</accession>
<evidence type="ECO:0000313" key="2">
    <source>
        <dbReference type="Proteomes" id="UP000821865"/>
    </source>
</evidence>
<dbReference type="Proteomes" id="UP000821865">
    <property type="component" value="Chromosome 10"/>
</dbReference>
<sequence>MSMLLCCVVLVVASVHQQEGGDNTDSTSSSVDGQPTSWENFGTAATAKMQNQRPGVPRIQNGGCPFAMKHVALGDPPREDKLKAQLALCFEKASRTIMTSVRNTANGTDGLDANAETASEMECTASPLCRRREDQRCDASKPYREADGRCNNLEHPEWGAAGACMRRLLAPAYADGVSAPRVSVKSGRALPSARLVSYTAHPERAVYDGRWSEMIVHVAQFVAHDISAVLVIDPEGPEFSQNLGRDTYNCCNAKSRSDPECFSIDVPADDPFYGRHAVRCMNFRRSAPCLTCRLGELPISQDLQLDGAYSVRSFGSEMQRWLLKEQLINGSKLLPASSWPNTDQCSKQRDNRHCFKGGDRRVNQNIGLLLMHTIWFREHNRVARKIARVNPHWDDERLFQVTRRIVEARLQHIVYNELLKEVLGPEGVKRNQLSPLRAGYTTYDARVDATVANEFTTAAFRLGHSLIDADNETISLSGKQTLRLPLRHNWFNPFAFYESDVIDAVTTDRYGTHDVTRHAFRMPGGLRPFGVDLFAFDIQRGRDHGLRAYADYVQHCASDVRLEAFEHLEKFMPRDVVELFASLYDDVRDVDLFSAGLAERTLPSSIVGPTFACLVGPMFRRLKFGDRFYYEHGGQAGTFTPGESSPHAST</sequence>
<keyword evidence="2" id="KW-1185">Reference proteome</keyword>
<evidence type="ECO:0000313" key="1">
    <source>
        <dbReference type="EMBL" id="KAH7975007.1"/>
    </source>
</evidence>
<name>A0ACB8DQP5_DERSI</name>
<proteinExistence type="predicted"/>
<reference evidence="1" key="1">
    <citation type="submission" date="2020-05" db="EMBL/GenBank/DDBJ databases">
        <title>Large-scale comparative analyses of tick genomes elucidate their genetic diversity and vector capacities.</title>
        <authorList>
            <person name="Jia N."/>
            <person name="Wang J."/>
            <person name="Shi W."/>
            <person name="Du L."/>
            <person name="Sun Y."/>
            <person name="Zhan W."/>
            <person name="Jiang J."/>
            <person name="Wang Q."/>
            <person name="Zhang B."/>
            <person name="Ji P."/>
            <person name="Sakyi L.B."/>
            <person name="Cui X."/>
            <person name="Yuan T."/>
            <person name="Jiang B."/>
            <person name="Yang W."/>
            <person name="Lam T.T.-Y."/>
            <person name="Chang Q."/>
            <person name="Ding S."/>
            <person name="Wang X."/>
            <person name="Zhu J."/>
            <person name="Ruan X."/>
            <person name="Zhao L."/>
            <person name="Wei J."/>
            <person name="Que T."/>
            <person name="Du C."/>
            <person name="Cheng J."/>
            <person name="Dai P."/>
            <person name="Han X."/>
            <person name="Huang E."/>
            <person name="Gao Y."/>
            <person name="Liu J."/>
            <person name="Shao H."/>
            <person name="Ye R."/>
            <person name="Li L."/>
            <person name="Wei W."/>
            <person name="Wang X."/>
            <person name="Wang C."/>
            <person name="Yang T."/>
            <person name="Huo Q."/>
            <person name="Li W."/>
            <person name="Guo W."/>
            <person name="Chen H."/>
            <person name="Zhou L."/>
            <person name="Ni X."/>
            <person name="Tian J."/>
            <person name="Zhou Y."/>
            <person name="Sheng Y."/>
            <person name="Liu T."/>
            <person name="Pan Y."/>
            <person name="Xia L."/>
            <person name="Li J."/>
            <person name="Zhao F."/>
            <person name="Cao W."/>
        </authorList>
    </citation>
    <scope>NUCLEOTIDE SEQUENCE</scope>
    <source>
        <strain evidence="1">Dsil-2018</strain>
    </source>
</reference>
<protein>
    <submittedName>
        <fullName evidence="1">Uncharacterized protein</fullName>
    </submittedName>
</protein>
<gene>
    <name evidence="1" type="ORF">HPB49_022626</name>
</gene>
<comment type="caution">
    <text evidence="1">The sequence shown here is derived from an EMBL/GenBank/DDBJ whole genome shotgun (WGS) entry which is preliminary data.</text>
</comment>
<dbReference type="EMBL" id="CM023479">
    <property type="protein sequence ID" value="KAH7975007.1"/>
    <property type="molecule type" value="Genomic_DNA"/>
</dbReference>